<evidence type="ECO:0000313" key="3">
    <source>
        <dbReference type="EMBL" id="TWT50435.1"/>
    </source>
</evidence>
<dbReference type="RefSeq" id="WP_146515664.1">
    <property type="nucleotide sequence ID" value="NZ_SJPI01000002.1"/>
</dbReference>
<keyword evidence="1" id="KW-0732">Signal</keyword>
<name>A0A5C5WK04_9BACT</name>
<evidence type="ECO:0000259" key="2">
    <source>
        <dbReference type="Pfam" id="PF07589"/>
    </source>
</evidence>
<feature type="domain" description="Ice-binding protein C-terminal" evidence="2">
    <location>
        <begin position="201"/>
        <end position="226"/>
    </location>
</feature>
<proteinExistence type="predicted"/>
<dbReference type="AlphaFoldDB" id="A0A5C5WK04"/>
<dbReference type="NCBIfam" id="TIGR02595">
    <property type="entry name" value="PEP_CTERM"/>
    <property type="match status" value="1"/>
</dbReference>
<dbReference type="InterPro" id="IPR013424">
    <property type="entry name" value="Ice-binding_C"/>
</dbReference>
<keyword evidence="4" id="KW-1185">Reference proteome</keyword>
<protein>
    <submittedName>
        <fullName evidence="3">PEP-CTERM motif protein</fullName>
    </submittedName>
</protein>
<dbReference type="EMBL" id="SJPI01000002">
    <property type="protein sequence ID" value="TWT50435.1"/>
    <property type="molecule type" value="Genomic_DNA"/>
</dbReference>
<sequence length="228" mass="24158" precursor="true">MLKKLSLCAALAASVFASNSSYADVIYELDYNSGSNANYDQADPGGISTKSYTAATGLDGSTALQVDFDTTGNPFSVSYFTNLSSSAVNVATSGNAADYDLSFDIRVEGLDTGVFSVSTQYDLVLNDVTFRGTLNSTTAYQPFSVNLATLTNVGSGTFDLADIGSGTQQFRVALLNAGQRFGNDTNNSYFVDNVRLTELTAVPEPSSLAFMSLAMLGGVTCWRKRRSS</sequence>
<comment type="caution">
    <text evidence="3">The sequence shown here is derived from an EMBL/GenBank/DDBJ whole genome shotgun (WGS) entry which is preliminary data.</text>
</comment>
<dbReference type="Proteomes" id="UP000316598">
    <property type="component" value="Unassembled WGS sequence"/>
</dbReference>
<accession>A0A5C5WK04</accession>
<dbReference type="OrthoDB" id="9858710at2"/>
<organism evidence="3 4">
    <name type="scientific">Rubripirellula amarantea</name>
    <dbReference type="NCBI Taxonomy" id="2527999"/>
    <lineage>
        <taxon>Bacteria</taxon>
        <taxon>Pseudomonadati</taxon>
        <taxon>Planctomycetota</taxon>
        <taxon>Planctomycetia</taxon>
        <taxon>Pirellulales</taxon>
        <taxon>Pirellulaceae</taxon>
        <taxon>Rubripirellula</taxon>
    </lineage>
</organism>
<feature type="chain" id="PRO_5023026775" evidence="1">
    <location>
        <begin position="24"/>
        <end position="228"/>
    </location>
</feature>
<evidence type="ECO:0000256" key="1">
    <source>
        <dbReference type="SAM" id="SignalP"/>
    </source>
</evidence>
<evidence type="ECO:0000313" key="4">
    <source>
        <dbReference type="Proteomes" id="UP000316598"/>
    </source>
</evidence>
<feature type="signal peptide" evidence="1">
    <location>
        <begin position="1"/>
        <end position="23"/>
    </location>
</feature>
<reference evidence="3 4" key="1">
    <citation type="submission" date="2019-02" db="EMBL/GenBank/DDBJ databases">
        <title>Deep-cultivation of Planctomycetes and their phenomic and genomic characterization uncovers novel biology.</title>
        <authorList>
            <person name="Wiegand S."/>
            <person name="Jogler M."/>
            <person name="Boedeker C."/>
            <person name="Pinto D."/>
            <person name="Vollmers J."/>
            <person name="Rivas-Marin E."/>
            <person name="Kohn T."/>
            <person name="Peeters S.H."/>
            <person name="Heuer A."/>
            <person name="Rast P."/>
            <person name="Oberbeckmann S."/>
            <person name="Bunk B."/>
            <person name="Jeske O."/>
            <person name="Meyerdierks A."/>
            <person name="Storesund J.E."/>
            <person name="Kallscheuer N."/>
            <person name="Luecker S."/>
            <person name="Lage O.M."/>
            <person name="Pohl T."/>
            <person name="Merkel B.J."/>
            <person name="Hornburger P."/>
            <person name="Mueller R.-W."/>
            <person name="Bruemmer F."/>
            <person name="Labrenz M."/>
            <person name="Spormann A.M."/>
            <person name="Op Den Camp H."/>
            <person name="Overmann J."/>
            <person name="Amann R."/>
            <person name="Jetten M.S.M."/>
            <person name="Mascher T."/>
            <person name="Medema M.H."/>
            <person name="Devos D.P."/>
            <person name="Kaster A.-K."/>
            <person name="Ovreas L."/>
            <person name="Rohde M."/>
            <person name="Galperin M.Y."/>
            <person name="Jogler C."/>
        </authorList>
    </citation>
    <scope>NUCLEOTIDE SEQUENCE [LARGE SCALE GENOMIC DNA]</scope>
    <source>
        <strain evidence="3 4">Pla22</strain>
    </source>
</reference>
<dbReference type="Pfam" id="PF07589">
    <property type="entry name" value="PEP-CTERM"/>
    <property type="match status" value="1"/>
</dbReference>
<gene>
    <name evidence="3" type="ORF">Pla22_31780</name>
</gene>